<evidence type="ECO:0000256" key="1">
    <source>
        <dbReference type="SAM" id="MobiDB-lite"/>
    </source>
</evidence>
<dbReference type="InterPro" id="IPR055126">
    <property type="entry name" value="EDR4-like_N"/>
</dbReference>
<reference evidence="5" key="1">
    <citation type="journal article" date="2016" name="Nature">
        <title>The genome of the seagrass Zostera marina reveals angiosperm adaptation to the sea.</title>
        <authorList>
            <person name="Olsen J.L."/>
            <person name="Rouze P."/>
            <person name="Verhelst B."/>
            <person name="Lin Y.-C."/>
            <person name="Bayer T."/>
            <person name="Collen J."/>
            <person name="Dattolo E."/>
            <person name="De Paoli E."/>
            <person name="Dittami S."/>
            <person name="Maumus F."/>
            <person name="Michel G."/>
            <person name="Kersting A."/>
            <person name="Lauritano C."/>
            <person name="Lohaus R."/>
            <person name="Toepel M."/>
            <person name="Tonon T."/>
            <person name="Vanneste K."/>
            <person name="Amirebrahimi M."/>
            <person name="Brakel J."/>
            <person name="Bostroem C."/>
            <person name="Chovatia M."/>
            <person name="Grimwood J."/>
            <person name="Jenkins J.W."/>
            <person name="Jueterbock A."/>
            <person name="Mraz A."/>
            <person name="Stam W.T."/>
            <person name="Tice H."/>
            <person name="Bornberg-Bauer E."/>
            <person name="Green P.J."/>
            <person name="Pearson G.A."/>
            <person name="Procaccini G."/>
            <person name="Duarte C.M."/>
            <person name="Schmutz J."/>
            <person name="Reusch T.B.H."/>
            <person name="Van de Peer Y."/>
        </authorList>
    </citation>
    <scope>NUCLEOTIDE SEQUENCE [LARGE SCALE GENOMIC DNA]</scope>
    <source>
        <strain evidence="5">cv. Finnish</strain>
    </source>
</reference>
<evidence type="ECO:0000313" key="4">
    <source>
        <dbReference type="EMBL" id="KMZ56457.1"/>
    </source>
</evidence>
<feature type="compositionally biased region" description="Low complexity" evidence="1">
    <location>
        <begin position="220"/>
        <end position="234"/>
    </location>
</feature>
<dbReference type="AlphaFoldDB" id="A0A0K9NK36"/>
<feature type="domain" description="Probable zinc-ribbon" evidence="2">
    <location>
        <begin position="257"/>
        <end position="301"/>
    </location>
</feature>
<dbReference type="OrthoDB" id="2020426at2759"/>
<feature type="region of interest" description="Disordered" evidence="1">
    <location>
        <begin position="328"/>
        <end position="350"/>
    </location>
</feature>
<keyword evidence="5" id="KW-1185">Reference proteome</keyword>
<dbReference type="STRING" id="29655.A0A0K9NK36"/>
<dbReference type="InterPro" id="IPR021480">
    <property type="entry name" value="Zinc_ribbon_12"/>
</dbReference>
<feature type="compositionally biased region" description="Basic and acidic residues" evidence="1">
    <location>
        <begin position="340"/>
        <end position="350"/>
    </location>
</feature>
<proteinExistence type="predicted"/>
<dbReference type="Pfam" id="PF22910">
    <property type="entry name" value="EDR4-like_1st"/>
    <property type="match status" value="1"/>
</dbReference>
<comment type="caution">
    <text evidence="4">The sequence shown here is derived from an EMBL/GenBank/DDBJ whole genome shotgun (WGS) entry which is preliminary data.</text>
</comment>
<gene>
    <name evidence="4" type="ORF">ZOSMA_95G00520</name>
</gene>
<dbReference type="Pfam" id="PF11331">
    <property type="entry name" value="Zn_ribbon_12"/>
    <property type="match status" value="1"/>
</dbReference>
<feature type="compositionally biased region" description="Low complexity" evidence="1">
    <location>
        <begin position="198"/>
        <end position="207"/>
    </location>
</feature>
<dbReference type="PANTHER" id="PTHR31105">
    <property type="entry name" value="EXTRA-LARGE G-PROTEIN-LIKE"/>
    <property type="match status" value="1"/>
</dbReference>
<feature type="region of interest" description="Disordered" evidence="1">
    <location>
        <begin position="198"/>
        <end position="241"/>
    </location>
</feature>
<accession>A0A0K9NK36</accession>
<protein>
    <submittedName>
        <fullName evidence="4">Uncharacterized protein</fullName>
    </submittedName>
</protein>
<evidence type="ECO:0000259" key="2">
    <source>
        <dbReference type="Pfam" id="PF11331"/>
    </source>
</evidence>
<dbReference type="InterPro" id="IPR040244">
    <property type="entry name" value="EDR4-like"/>
</dbReference>
<dbReference type="Proteomes" id="UP000036987">
    <property type="component" value="Unassembled WGS sequence"/>
</dbReference>
<dbReference type="PANTHER" id="PTHR31105:SF42">
    <property type="entry name" value="OS02G0258300 PROTEIN"/>
    <property type="match status" value="1"/>
</dbReference>
<evidence type="ECO:0000259" key="3">
    <source>
        <dbReference type="Pfam" id="PF22910"/>
    </source>
</evidence>
<evidence type="ECO:0000313" key="5">
    <source>
        <dbReference type="Proteomes" id="UP000036987"/>
    </source>
</evidence>
<dbReference type="GO" id="GO:1900150">
    <property type="term" value="P:regulation of defense response to fungus"/>
    <property type="evidence" value="ECO:0007669"/>
    <property type="project" value="InterPro"/>
</dbReference>
<sequence>MEEDEGGGGEISPAVRLVRCPKCGKLLSEVTGFKIYRCGGCNATLQATKSRKPATAFNVDTTDSDLKPTGSPASRTDSNDYKPHIPKQQQQQQQQEPPQISSHRRPSKKVPAAFNSTSNFDNTYYGKGQRKVEVDDEGDSLGRNKSPVMSKSGPLPQIRRPSIKVNSVNLNDGHDYIRDHQMYNYTAFPVNHYQNLSLHHQQQQQSSRNDEFRPRPRAHSYSSPWSGSQYSSYSNQKQNMAVTRNRIRRRNQCLPLLGGAPFIMCHACFTILNLSRNLLSMVMCQKRLKCGSCSRVIKLKVTGNKLLTFAPAKKTNTNERTIIQPYLSNPMRSSANGGVKKKEKEEHDWRSDMLEDKIHASSSGISKEDDNVNGMTLPLNEMKLIDEEEEEEEEEEVEEDPIPVSYRVYINGHPIPDEDVKKAEKLAGTVEPGNYWYDYQAGFWGTMGKPCLGIILPNIEEFNYPMARKCAEGNTDVVVNGRELHQTDLYLLANRGLPTTRGKSYTIEISGRVVDADSGEELTHLGKLAPTIERLNRGLGMLQPSTT</sequence>
<name>A0A0K9NK36_ZOSMR</name>
<feature type="domain" description="Enhanced disease resistance 4-like N-terminal" evidence="3">
    <location>
        <begin position="15"/>
        <end position="47"/>
    </location>
</feature>
<feature type="region of interest" description="Disordered" evidence="1">
    <location>
        <begin position="49"/>
        <end position="163"/>
    </location>
</feature>
<organism evidence="4 5">
    <name type="scientific">Zostera marina</name>
    <name type="common">Eelgrass</name>
    <dbReference type="NCBI Taxonomy" id="29655"/>
    <lineage>
        <taxon>Eukaryota</taxon>
        <taxon>Viridiplantae</taxon>
        <taxon>Streptophyta</taxon>
        <taxon>Embryophyta</taxon>
        <taxon>Tracheophyta</taxon>
        <taxon>Spermatophyta</taxon>
        <taxon>Magnoliopsida</taxon>
        <taxon>Liliopsida</taxon>
        <taxon>Zosteraceae</taxon>
        <taxon>Zostera</taxon>
    </lineage>
</organism>
<dbReference type="EMBL" id="LFYR01002184">
    <property type="protein sequence ID" value="KMZ56457.1"/>
    <property type="molecule type" value="Genomic_DNA"/>
</dbReference>